<evidence type="ECO:0000313" key="2">
    <source>
        <dbReference type="EMBL" id="GEK54331.1"/>
    </source>
</evidence>
<name>A0A510XUP3_9GAMM</name>
<evidence type="ECO:0000313" key="3">
    <source>
        <dbReference type="Proteomes" id="UP000321419"/>
    </source>
</evidence>
<protein>
    <submittedName>
        <fullName evidence="2">Uncharacterized protein</fullName>
    </submittedName>
</protein>
<sequence length="194" mass="21522">MIKNPIMRVLALALCVLLSTKFANAHALPGSELTLTEQPNNTLGLKLSFALEDLIIAAPVLSSLDGAQIDEPLQAKVLNKLNDYLHSHMALISDTQALPITLNHAEINLVHNSHVGFYRSVRIELSAPLNNRSELLPISLHYDVIMHEVRNHRAIVYWQKSDSALVKLTSFSYKKPQGEPVGYVLKLRSKATSL</sequence>
<dbReference type="OrthoDB" id="6331154at2"/>
<dbReference type="Proteomes" id="UP000321419">
    <property type="component" value="Unassembled WGS sequence"/>
</dbReference>
<dbReference type="AlphaFoldDB" id="A0A510XUP3"/>
<feature type="chain" id="PRO_5022031321" evidence="1">
    <location>
        <begin position="26"/>
        <end position="194"/>
    </location>
</feature>
<accession>A0A510XUP3</accession>
<reference evidence="2 3" key="1">
    <citation type="submission" date="2019-07" db="EMBL/GenBank/DDBJ databases">
        <title>Whole genome shotgun sequence of Pseudoalteromonas espejiana NBRC 102222.</title>
        <authorList>
            <person name="Hosoyama A."/>
            <person name="Uohara A."/>
            <person name="Ohji S."/>
            <person name="Ichikawa N."/>
        </authorList>
    </citation>
    <scope>NUCLEOTIDE SEQUENCE [LARGE SCALE GENOMIC DNA]</scope>
    <source>
        <strain evidence="2 3">NBRC 102222</strain>
    </source>
</reference>
<gene>
    <name evidence="2" type="ORF">PES01_11760</name>
</gene>
<comment type="caution">
    <text evidence="2">The sequence shown here is derived from an EMBL/GenBank/DDBJ whole genome shotgun (WGS) entry which is preliminary data.</text>
</comment>
<keyword evidence="1" id="KW-0732">Signal</keyword>
<dbReference type="RefSeq" id="WP_089349492.1">
    <property type="nucleotide sequence ID" value="NZ_BJUM01000009.1"/>
</dbReference>
<feature type="signal peptide" evidence="1">
    <location>
        <begin position="1"/>
        <end position="25"/>
    </location>
</feature>
<evidence type="ECO:0000256" key="1">
    <source>
        <dbReference type="SAM" id="SignalP"/>
    </source>
</evidence>
<proteinExistence type="predicted"/>
<dbReference type="EMBL" id="BJUM01000009">
    <property type="protein sequence ID" value="GEK54331.1"/>
    <property type="molecule type" value="Genomic_DNA"/>
</dbReference>
<organism evidence="2 3">
    <name type="scientific">Pseudoalteromonas espejiana</name>
    <dbReference type="NCBI Taxonomy" id="28107"/>
    <lineage>
        <taxon>Bacteria</taxon>
        <taxon>Pseudomonadati</taxon>
        <taxon>Pseudomonadota</taxon>
        <taxon>Gammaproteobacteria</taxon>
        <taxon>Alteromonadales</taxon>
        <taxon>Pseudoalteromonadaceae</taxon>
        <taxon>Pseudoalteromonas</taxon>
    </lineage>
</organism>
<keyword evidence="3" id="KW-1185">Reference proteome</keyword>